<gene>
    <name evidence="5" type="ORF">PR001_g13879</name>
</gene>
<dbReference type="Pfam" id="PF01648">
    <property type="entry name" value="ACPS"/>
    <property type="match status" value="1"/>
</dbReference>
<feature type="domain" description="4'-phosphopantetheinyl transferase" evidence="3">
    <location>
        <begin position="117"/>
        <end position="231"/>
    </location>
</feature>
<dbReference type="Gene3D" id="3.90.470.20">
    <property type="entry name" value="4'-phosphopantetheinyl transferase domain"/>
    <property type="match status" value="2"/>
</dbReference>
<dbReference type="Proteomes" id="UP000429607">
    <property type="component" value="Unassembled WGS sequence"/>
</dbReference>
<dbReference type="FunFam" id="3.90.470.20:FF:000003">
    <property type="entry name" value="L-aminoadipate-semialdehyde dehydrogenase-phosphopantetheinyl transferase"/>
    <property type="match status" value="1"/>
</dbReference>
<evidence type="ECO:0000259" key="3">
    <source>
        <dbReference type="Pfam" id="PF01648"/>
    </source>
</evidence>
<dbReference type="InterPro" id="IPR037143">
    <property type="entry name" value="4-PPantetheinyl_Trfase_dom_sf"/>
</dbReference>
<evidence type="ECO:0000256" key="2">
    <source>
        <dbReference type="ARBA" id="ARBA00022679"/>
    </source>
</evidence>
<protein>
    <recommendedName>
        <fullName evidence="1">holo-[acyl-carrier-protein] synthase</fullName>
        <ecNumber evidence="1">2.7.8.7</ecNumber>
    </recommendedName>
</protein>
<reference evidence="5 6" key="1">
    <citation type="submission" date="2018-09" db="EMBL/GenBank/DDBJ databases">
        <title>Genomic investigation of the strawberry pathogen Phytophthora fragariae indicates pathogenicity is determined by transcriptional variation in three key races.</title>
        <authorList>
            <person name="Adams T.M."/>
            <person name="Armitage A.D."/>
            <person name="Sobczyk M.K."/>
            <person name="Bates H.J."/>
            <person name="Dunwell J.M."/>
            <person name="Nellist C.F."/>
            <person name="Harrison R.J."/>
        </authorList>
    </citation>
    <scope>NUCLEOTIDE SEQUENCE [LARGE SCALE GENOMIC DNA]</scope>
    <source>
        <strain evidence="5 6">SCRP249</strain>
    </source>
</reference>
<dbReference type="AlphaFoldDB" id="A0A6A3LMU4"/>
<dbReference type="InterPro" id="IPR008278">
    <property type="entry name" value="4-PPantetheinyl_Trfase_dom"/>
</dbReference>
<dbReference type="InterPro" id="IPR055066">
    <property type="entry name" value="AASDHPPT_N"/>
</dbReference>
<keyword evidence="2" id="KW-0808">Transferase</keyword>
<dbReference type="SUPFAM" id="SSF56214">
    <property type="entry name" value="4'-phosphopantetheinyl transferase"/>
    <property type="match status" value="2"/>
</dbReference>
<accession>A0A6A3LMU4</accession>
<dbReference type="Pfam" id="PF22624">
    <property type="entry name" value="AASDHPPT_N"/>
    <property type="match status" value="1"/>
</dbReference>
<proteinExistence type="predicted"/>
<evidence type="ECO:0000313" key="6">
    <source>
        <dbReference type="Proteomes" id="UP000429607"/>
    </source>
</evidence>
<feature type="domain" description="4'-phosphopantetheinyl transferase N-terminal" evidence="4">
    <location>
        <begin position="15"/>
        <end position="113"/>
    </location>
</feature>
<dbReference type="GO" id="GO:0019878">
    <property type="term" value="P:lysine biosynthetic process via aminoadipic acid"/>
    <property type="evidence" value="ECO:0007669"/>
    <property type="project" value="TreeGrafter"/>
</dbReference>
<evidence type="ECO:0000259" key="4">
    <source>
        <dbReference type="Pfam" id="PF22624"/>
    </source>
</evidence>
<dbReference type="EMBL" id="QXFV01000970">
    <property type="protein sequence ID" value="KAE9019438.1"/>
    <property type="molecule type" value="Genomic_DNA"/>
</dbReference>
<evidence type="ECO:0000256" key="1">
    <source>
        <dbReference type="ARBA" id="ARBA00013172"/>
    </source>
</evidence>
<comment type="caution">
    <text evidence="5">The sequence shown here is derived from an EMBL/GenBank/DDBJ whole genome shotgun (WGS) entry which is preliminary data.</text>
</comment>
<dbReference type="PANTHER" id="PTHR12215:SF10">
    <property type="entry name" value="L-AMINOADIPATE-SEMIALDEHYDE DEHYDROGENASE-PHOSPHOPANTETHEINYL TRANSFERASE"/>
    <property type="match status" value="1"/>
</dbReference>
<evidence type="ECO:0000313" key="5">
    <source>
        <dbReference type="EMBL" id="KAE9019438.1"/>
    </source>
</evidence>
<sequence>MATPPRGLHFVDVDEWNPSSPEWHGLLRQLPVHEQQQVTRFMFAKDQKLALASRLLQRQLIHELFGVDYDAIDIARTPENKPYWKRPAESPAPPWWNYNVSHHGTIVAIVSDSRALVGVDVVQITDRPKRKTSVDEFFRAFADHFNPGEWRYIRETEDEDGQYSRFYRLWSLKEAYIKAVGIGLGFSLLRAEFICVDTTREDHWELLLDGQRASEWHFNCAQIDAKHVASVAIGPLSAVWKPETSSLFPHAKLITSAQSFQATGESEELTEWQEWRLQDLLLER</sequence>
<organism evidence="5 6">
    <name type="scientific">Phytophthora rubi</name>
    <dbReference type="NCBI Taxonomy" id="129364"/>
    <lineage>
        <taxon>Eukaryota</taxon>
        <taxon>Sar</taxon>
        <taxon>Stramenopiles</taxon>
        <taxon>Oomycota</taxon>
        <taxon>Peronosporomycetes</taxon>
        <taxon>Peronosporales</taxon>
        <taxon>Peronosporaceae</taxon>
        <taxon>Phytophthora</taxon>
    </lineage>
</organism>
<dbReference type="GO" id="GO:0005829">
    <property type="term" value="C:cytosol"/>
    <property type="evidence" value="ECO:0007669"/>
    <property type="project" value="TreeGrafter"/>
</dbReference>
<name>A0A6A3LMU4_9STRA</name>
<dbReference type="GO" id="GO:0000287">
    <property type="term" value="F:magnesium ion binding"/>
    <property type="evidence" value="ECO:0007669"/>
    <property type="project" value="InterPro"/>
</dbReference>
<dbReference type="InterPro" id="IPR050559">
    <property type="entry name" value="P-Pant_transferase_sf"/>
</dbReference>
<dbReference type="GO" id="GO:0008897">
    <property type="term" value="F:holo-[acyl-carrier-protein] synthase activity"/>
    <property type="evidence" value="ECO:0007669"/>
    <property type="project" value="UniProtKB-EC"/>
</dbReference>
<dbReference type="PANTHER" id="PTHR12215">
    <property type="entry name" value="PHOSPHOPANTETHEINE TRANSFERASE"/>
    <property type="match status" value="1"/>
</dbReference>
<dbReference type="EC" id="2.7.8.7" evidence="1"/>